<keyword evidence="3" id="KW-0235">DNA replication</keyword>
<dbReference type="GO" id="GO:0006260">
    <property type="term" value="P:DNA replication"/>
    <property type="evidence" value="ECO:0007669"/>
    <property type="project" value="UniProtKB-KW"/>
</dbReference>
<sequence length="596" mass="67999">MEEQGKEFVYEEEAASEAGEEGILRWYNRGREWRRDSWWEEKEVGRGRGAHDRRGTAGIGMGDRGNNFRVYVDAEPDGVASHRRWEPSIEEHLSWSQGRSQEGCSTNESATLKDHFLRGFQRRVVRRRVLHEVYGRPDNVEERRDRVRKCVQVPYSGSVCIVAAHGNHWHVVHDCAFAGGTCRCTRVRIFEELGGVAGRRYGRRSVLGTDYSVDHWVNTAIYLASGGRTIDHFSIGGRETSVGYGENGILSVRQGKERGSQELVAARFDQGTISRFWPCGPAVDPPAKGDRSGGQTYQDATGLQGGNQESKLLQLMKKFACAPLNHFYTTSHFINGPMRFVNTAGTYAENAMLLLKHEINQMSVLDLFRYQRAMDPPNLIYKAPYGNMSEYYYDLLFSVKVMDKLLSYQYPDNGDKESFLRDLLHVLDRALPKKNTLSVMGPAGSGKNYMMDACIHAMLNFGQIGNFNRFSNFPLQDAVDRRVLLWNEPNVEPAAYETLKEIFGGDSSNVKVKYKNDAILLRTPVIVLCNHEAFPTTEPFRQRMFRREWKACPALQTLTKKPFPFAIFYLLIKHNILMVDRELFGKFSNYELQCVQ</sequence>
<accession>A0A8A4XE80</accession>
<dbReference type="Gene3D" id="3.40.50.300">
    <property type="entry name" value="P-loop containing nucleotide triphosphate hydrolases"/>
    <property type="match status" value="1"/>
</dbReference>
<dbReference type="InterPro" id="IPR001257">
    <property type="entry name" value="Parvovirus_NS1_helicase"/>
</dbReference>
<dbReference type="GO" id="GO:0019079">
    <property type="term" value="P:viral genome replication"/>
    <property type="evidence" value="ECO:0007669"/>
    <property type="project" value="InterPro"/>
</dbReference>
<keyword evidence="5" id="KW-0067">ATP-binding</keyword>
<dbReference type="SUPFAM" id="SSF52540">
    <property type="entry name" value="P-loop containing nucleoside triphosphate hydrolases"/>
    <property type="match status" value="1"/>
</dbReference>
<evidence type="ECO:0000256" key="2">
    <source>
        <dbReference type="ARBA" id="ARBA00022562"/>
    </source>
</evidence>
<dbReference type="GO" id="GO:0005524">
    <property type="term" value="F:ATP binding"/>
    <property type="evidence" value="ECO:0007669"/>
    <property type="project" value="UniProtKB-KW"/>
</dbReference>
<evidence type="ECO:0000313" key="7">
    <source>
        <dbReference type="EMBL" id="QTE04084.1"/>
    </source>
</evidence>
<evidence type="ECO:0000256" key="5">
    <source>
        <dbReference type="ARBA" id="ARBA00022840"/>
    </source>
</evidence>
<dbReference type="EMBL" id="MW046610">
    <property type="protein sequence ID" value="QTE04084.1"/>
    <property type="molecule type" value="Genomic_DNA"/>
</dbReference>
<dbReference type="InterPro" id="IPR014015">
    <property type="entry name" value="Helicase_SF3_DNA-vir"/>
</dbReference>
<dbReference type="InterPro" id="IPR027417">
    <property type="entry name" value="P-loop_NTPase"/>
</dbReference>
<protein>
    <submittedName>
        <fullName evidence="7">Putative nonstructural protein 1</fullName>
    </submittedName>
</protein>
<evidence type="ECO:0000259" key="6">
    <source>
        <dbReference type="PROSITE" id="PS51206"/>
    </source>
</evidence>
<keyword evidence="4" id="KW-0547">Nucleotide-binding</keyword>
<evidence type="ECO:0000256" key="3">
    <source>
        <dbReference type="ARBA" id="ARBA00022705"/>
    </source>
</evidence>
<organism evidence="7">
    <name type="scientific">Tarsiger cyanurus ambidensovirus</name>
    <dbReference type="NCBI Taxonomy" id="2794449"/>
    <lineage>
        <taxon>Viruses</taxon>
        <taxon>Monodnaviria</taxon>
        <taxon>Shotokuvirae</taxon>
        <taxon>Cossaviricota</taxon>
        <taxon>Quintoviricetes</taxon>
        <taxon>Piccovirales</taxon>
        <taxon>Parvoviridae</taxon>
        <taxon>Densovirinae</taxon>
        <taxon>Ambidensovirus</taxon>
    </lineage>
</organism>
<feature type="domain" description="SF3 helicase" evidence="6">
    <location>
        <begin position="387"/>
        <end position="578"/>
    </location>
</feature>
<comment type="subcellular location">
    <subcellularLocation>
        <location evidence="1">Host nucleus</location>
    </subcellularLocation>
</comment>
<reference evidence="7" key="1">
    <citation type="submission" date="2020-09" db="EMBL/GenBank/DDBJ databases">
        <title>Parvovirus dark matter in the feces of wild birds.</title>
        <authorList>
            <person name="Dai Z."/>
            <person name="Yang S."/>
            <person name="Zhang W."/>
        </authorList>
    </citation>
    <scope>NUCLEOTIDE SEQUENCE</scope>
    <source>
        <strain evidence="7">Rfb198par011</strain>
    </source>
</reference>
<evidence type="ECO:0000256" key="1">
    <source>
        <dbReference type="ARBA" id="ARBA00004147"/>
    </source>
</evidence>
<name>A0A8A4XE80_9VIRU</name>
<dbReference type="GO" id="GO:0042025">
    <property type="term" value="C:host cell nucleus"/>
    <property type="evidence" value="ECO:0007669"/>
    <property type="project" value="UniProtKB-SubCell"/>
</dbReference>
<dbReference type="PROSITE" id="PS51206">
    <property type="entry name" value="SF3_HELICASE_1"/>
    <property type="match status" value="1"/>
</dbReference>
<evidence type="ECO:0000256" key="4">
    <source>
        <dbReference type="ARBA" id="ARBA00022741"/>
    </source>
</evidence>
<keyword evidence="2" id="KW-1048">Host nucleus</keyword>
<dbReference type="Pfam" id="PF01057">
    <property type="entry name" value="Parvo_NS1"/>
    <property type="match status" value="1"/>
</dbReference>
<proteinExistence type="predicted"/>